<dbReference type="Pfam" id="PF01419">
    <property type="entry name" value="Jacalin"/>
    <property type="match status" value="1"/>
</dbReference>
<evidence type="ECO:0000256" key="4">
    <source>
        <dbReference type="ARBA" id="ARBA00022734"/>
    </source>
</evidence>
<dbReference type="Gene3D" id="2.100.10.30">
    <property type="entry name" value="Jacalin-like lectin domain"/>
    <property type="match status" value="1"/>
</dbReference>
<dbReference type="SUPFAM" id="SSF51101">
    <property type="entry name" value="Mannose-binding lectins"/>
    <property type="match status" value="1"/>
</dbReference>
<evidence type="ECO:0000256" key="1">
    <source>
        <dbReference type="ARBA" id="ARBA00010746"/>
    </source>
</evidence>
<sequence length="221" mass="24054">MGNTEFNIVPAPSHPNSFGWTNVMDWDVHDAPEIRAAVVARMQGVGISTRKNNLLCYLQTWLRFKGSTISMQGPLGPANIGDEGHWAVVGGTGEFVHAQGSCSYKRTHTVSGGGMINELHIRVMCLIFPKPVPVKKLGPWGGNGGAPYEINDGELPRRLESLTIYGNDFIQTIAFSYTDQVGQNRTVGPWGGDAGKFKHTPIQFGPLEYVKEIYGTTGSYG</sequence>
<dbReference type="Proteomes" id="UP000636709">
    <property type="component" value="Unassembled WGS sequence"/>
</dbReference>
<keyword evidence="4" id="KW-0430">Lectin</keyword>
<organism evidence="7 8">
    <name type="scientific">Digitaria exilis</name>
    <dbReference type="NCBI Taxonomy" id="1010633"/>
    <lineage>
        <taxon>Eukaryota</taxon>
        <taxon>Viridiplantae</taxon>
        <taxon>Streptophyta</taxon>
        <taxon>Embryophyta</taxon>
        <taxon>Tracheophyta</taxon>
        <taxon>Spermatophyta</taxon>
        <taxon>Magnoliopsida</taxon>
        <taxon>Liliopsida</taxon>
        <taxon>Poales</taxon>
        <taxon>Poaceae</taxon>
        <taxon>PACMAD clade</taxon>
        <taxon>Panicoideae</taxon>
        <taxon>Panicodae</taxon>
        <taxon>Paniceae</taxon>
        <taxon>Anthephorinae</taxon>
        <taxon>Digitaria</taxon>
    </lineage>
</organism>
<proteinExistence type="inferred from homology"/>
<evidence type="ECO:0000256" key="3">
    <source>
        <dbReference type="ARBA" id="ARBA00022525"/>
    </source>
</evidence>
<dbReference type="Pfam" id="PF03018">
    <property type="entry name" value="Dirigent"/>
    <property type="match status" value="1"/>
</dbReference>
<dbReference type="GO" id="GO:0048046">
    <property type="term" value="C:apoplast"/>
    <property type="evidence" value="ECO:0007669"/>
    <property type="project" value="UniProtKB-SubCell"/>
</dbReference>
<accession>A0A835EQF6</accession>
<comment type="caution">
    <text evidence="7">The sequence shown here is derived from an EMBL/GenBank/DDBJ whole genome shotgun (WGS) entry which is preliminary data.</text>
</comment>
<evidence type="ECO:0000259" key="6">
    <source>
        <dbReference type="PROSITE" id="PS51752"/>
    </source>
</evidence>
<keyword evidence="3 5" id="KW-0964">Secreted</keyword>
<comment type="subunit">
    <text evidence="2 5">Homodimer.</text>
</comment>
<dbReference type="InterPro" id="IPR001229">
    <property type="entry name" value="Jacalin-like_lectin_dom"/>
</dbReference>
<evidence type="ECO:0000313" key="7">
    <source>
        <dbReference type="EMBL" id="KAF8700233.1"/>
    </source>
</evidence>
<dbReference type="InterPro" id="IPR036404">
    <property type="entry name" value="Jacalin-like_lectin_dom_sf"/>
</dbReference>
<reference evidence="7" key="1">
    <citation type="submission" date="2020-07" db="EMBL/GenBank/DDBJ databases">
        <title>Genome sequence and genetic diversity analysis of an under-domesticated orphan crop, white fonio (Digitaria exilis).</title>
        <authorList>
            <person name="Bennetzen J.L."/>
            <person name="Chen S."/>
            <person name="Ma X."/>
            <person name="Wang X."/>
            <person name="Yssel A.E.J."/>
            <person name="Chaluvadi S.R."/>
            <person name="Johnson M."/>
            <person name="Gangashetty P."/>
            <person name="Hamidou F."/>
            <person name="Sanogo M.D."/>
            <person name="Zwaenepoel A."/>
            <person name="Wallace J."/>
            <person name="Van De Peer Y."/>
            <person name="Van Deynze A."/>
        </authorList>
    </citation>
    <scope>NUCLEOTIDE SEQUENCE</scope>
    <source>
        <tissue evidence="7">Leaves</tissue>
    </source>
</reference>
<dbReference type="PROSITE" id="PS51752">
    <property type="entry name" value="JACALIN_LECTIN"/>
    <property type="match status" value="1"/>
</dbReference>
<dbReference type="AlphaFoldDB" id="A0A835EQF6"/>
<dbReference type="GO" id="GO:0009699">
    <property type="term" value="P:phenylpropanoid biosynthetic process"/>
    <property type="evidence" value="ECO:0007669"/>
    <property type="project" value="UniProtKB-ARBA"/>
</dbReference>
<gene>
    <name evidence="7" type="ORF">HU200_034613</name>
</gene>
<dbReference type="OrthoDB" id="598743at2759"/>
<protein>
    <recommendedName>
        <fullName evidence="5">Dirigent protein</fullName>
    </recommendedName>
</protein>
<dbReference type="InterPro" id="IPR044859">
    <property type="entry name" value="Allene_oxi_cyc_Dirigent"/>
</dbReference>
<comment type="similarity">
    <text evidence="1 5">Belongs to the plant dirigent protein family.</text>
</comment>
<keyword evidence="5" id="KW-0052">Apoplast</keyword>
<evidence type="ECO:0000256" key="5">
    <source>
        <dbReference type="RuleBase" id="RU363099"/>
    </source>
</evidence>
<dbReference type="Gene3D" id="2.40.480.10">
    <property type="entry name" value="Allene oxide cyclase-like"/>
    <property type="match status" value="1"/>
</dbReference>
<dbReference type="InterPro" id="IPR004265">
    <property type="entry name" value="Dirigent"/>
</dbReference>
<name>A0A835EQF6_9POAL</name>
<feature type="domain" description="Jacalin-type lectin" evidence="6">
    <location>
        <begin position="134"/>
        <end position="221"/>
    </location>
</feature>
<comment type="subcellular location">
    <subcellularLocation>
        <location evidence="5">Secreted</location>
        <location evidence="5">Extracellular space</location>
        <location evidence="5">Apoplast</location>
    </subcellularLocation>
</comment>
<evidence type="ECO:0000313" key="8">
    <source>
        <dbReference type="Proteomes" id="UP000636709"/>
    </source>
</evidence>
<dbReference type="PANTHER" id="PTHR46506">
    <property type="entry name" value="OS05G0143600 PROTEIN"/>
    <property type="match status" value="1"/>
</dbReference>
<dbReference type="GO" id="GO:0030246">
    <property type="term" value="F:carbohydrate binding"/>
    <property type="evidence" value="ECO:0007669"/>
    <property type="project" value="UniProtKB-KW"/>
</dbReference>
<evidence type="ECO:0000256" key="2">
    <source>
        <dbReference type="ARBA" id="ARBA00011738"/>
    </source>
</evidence>
<keyword evidence="8" id="KW-1185">Reference proteome</keyword>
<dbReference type="EMBL" id="JACEFO010001828">
    <property type="protein sequence ID" value="KAF8700233.1"/>
    <property type="molecule type" value="Genomic_DNA"/>
</dbReference>
<comment type="function">
    <text evidence="5">Dirigent proteins impart stereoselectivity on the phenoxy radical-coupling reaction, yielding optically active lignans from two molecules of coniferyl alcohol in the biosynthesis of lignans, flavonolignans, and alkaloids and thus plays a central role in plant secondary metabolism.</text>
</comment>